<proteinExistence type="predicted"/>
<dbReference type="eggNOG" id="ENOG502Z7MK">
    <property type="taxonomic scope" value="Bacteria"/>
</dbReference>
<sequence length="426" mass="46308">MIQTKGNENTQQVQIKFFCFATISLLFIISFILATPLELFYGMKVIILSRDALITDYFALAGYGVAFFNCGIILSIVLILIIKLRASFTGLTLAAIFINAGFALFGKNPINILPILLGTYIYARVHDAKMNRYIYTALFGTCLSPLVTEVVYLLPFQQPINLILALLIGILIGFTLPTLAMHTASMHMGYNLFNVGFAAGILGFGIVSILEATGLESTPVLIWQEGRPIWLVLGLYGYFIATFLYGLWVNQGQLKPLFKILRHPGRAVADFILMDGLGATLMNMSVVGSVSLTYILLVKGDLSGPVIGGILTVFGFGAFGVHVKNFIPCMLGVYLSTYLKIFTPTMPSIQLAALFSAGIAPIAGQFGPIAGILAGMLHTSIVMCTSDMYSGLNLYNNGFSAGFVAIIMVPLLESFKNHSRKGNLRR</sequence>
<dbReference type="HOGENOM" id="CLU_031185_0_0_9"/>
<feature type="transmembrane region" description="Helical" evidence="1">
    <location>
        <begin position="394"/>
        <end position="412"/>
    </location>
</feature>
<feature type="transmembrane region" description="Helical" evidence="1">
    <location>
        <begin position="15"/>
        <end position="37"/>
    </location>
</feature>
<feature type="transmembrane region" description="Helical" evidence="1">
    <location>
        <begin position="133"/>
        <end position="154"/>
    </location>
</feature>
<keyword evidence="1" id="KW-0472">Membrane</keyword>
<organism evidence="2 3">
    <name type="scientific">Cellulosilyticum lentocellum (strain ATCC 49066 / DSM 5427 / NCIMB 11756 / RHM5)</name>
    <name type="common">Clostridium lentocellum</name>
    <dbReference type="NCBI Taxonomy" id="642492"/>
    <lineage>
        <taxon>Bacteria</taxon>
        <taxon>Bacillati</taxon>
        <taxon>Bacillota</taxon>
        <taxon>Clostridia</taxon>
        <taxon>Lachnospirales</taxon>
        <taxon>Cellulosilyticaceae</taxon>
        <taxon>Cellulosilyticum</taxon>
    </lineage>
</organism>
<feature type="transmembrane region" description="Helical" evidence="1">
    <location>
        <begin position="192"/>
        <end position="210"/>
    </location>
</feature>
<feature type="transmembrane region" description="Helical" evidence="1">
    <location>
        <begin position="57"/>
        <end position="82"/>
    </location>
</feature>
<gene>
    <name evidence="2" type="ordered locus">Clole_3950</name>
</gene>
<dbReference type="Proteomes" id="UP000008467">
    <property type="component" value="Chromosome"/>
</dbReference>
<dbReference type="InterPro" id="IPR011470">
    <property type="entry name" value="DUF1576"/>
</dbReference>
<dbReference type="RefSeq" id="WP_013658901.1">
    <property type="nucleotide sequence ID" value="NC_015275.1"/>
</dbReference>
<feature type="transmembrane region" description="Helical" evidence="1">
    <location>
        <begin position="160"/>
        <end position="180"/>
    </location>
</feature>
<feature type="transmembrane region" description="Helical" evidence="1">
    <location>
        <begin position="88"/>
        <end position="106"/>
    </location>
</feature>
<keyword evidence="1" id="KW-1133">Transmembrane helix</keyword>
<dbReference type="Pfam" id="PF07613">
    <property type="entry name" value="DUF1576"/>
    <property type="match status" value="2"/>
</dbReference>
<dbReference type="AlphaFoldDB" id="F2JKB3"/>
<feature type="transmembrane region" description="Helical" evidence="1">
    <location>
        <begin position="230"/>
        <end position="250"/>
    </location>
</feature>
<evidence type="ECO:0000256" key="1">
    <source>
        <dbReference type="SAM" id="Phobius"/>
    </source>
</evidence>
<keyword evidence="1" id="KW-0812">Transmembrane</keyword>
<dbReference type="KEGG" id="cle:Clole_3950"/>
<evidence type="ECO:0000313" key="2">
    <source>
        <dbReference type="EMBL" id="ADZ85628.1"/>
    </source>
</evidence>
<feature type="transmembrane region" description="Helical" evidence="1">
    <location>
        <begin position="271"/>
        <end position="297"/>
    </location>
</feature>
<accession>F2JKB3</accession>
<name>F2JKB3_CELLD</name>
<feature type="transmembrane region" description="Helical" evidence="1">
    <location>
        <begin position="351"/>
        <end position="374"/>
    </location>
</feature>
<protein>
    <recommendedName>
        <fullName evidence="4">DUF1576 domain-containing protein</fullName>
    </recommendedName>
</protein>
<dbReference type="EMBL" id="CP002582">
    <property type="protein sequence ID" value="ADZ85628.1"/>
    <property type="molecule type" value="Genomic_DNA"/>
</dbReference>
<evidence type="ECO:0000313" key="3">
    <source>
        <dbReference type="Proteomes" id="UP000008467"/>
    </source>
</evidence>
<keyword evidence="3" id="KW-1185">Reference proteome</keyword>
<dbReference type="STRING" id="642492.Clole_3950"/>
<feature type="transmembrane region" description="Helical" evidence="1">
    <location>
        <begin position="309"/>
        <end position="339"/>
    </location>
</feature>
<reference evidence="2 3" key="1">
    <citation type="journal article" date="2011" name="J. Bacteriol.">
        <title>Complete genome sequence of the cellulose-degrading bacterium Cellulosilyticum lentocellum.</title>
        <authorList>
            <consortium name="US DOE Joint Genome Institute"/>
            <person name="Miller D.A."/>
            <person name="Suen G."/>
            <person name="Bruce D."/>
            <person name="Copeland A."/>
            <person name="Cheng J.F."/>
            <person name="Detter C."/>
            <person name="Goodwin L.A."/>
            <person name="Han C.S."/>
            <person name="Hauser L.J."/>
            <person name="Land M.L."/>
            <person name="Lapidus A."/>
            <person name="Lucas S."/>
            <person name="Meincke L."/>
            <person name="Pitluck S."/>
            <person name="Tapia R."/>
            <person name="Teshima H."/>
            <person name="Woyke T."/>
            <person name="Fox B.G."/>
            <person name="Angert E.R."/>
            <person name="Currie C.R."/>
        </authorList>
    </citation>
    <scope>NUCLEOTIDE SEQUENCE [LARGE SCALE GENOMIC DNA]</scope>
    <source>
        <strain evidence="3">ATCC 49066 / DSM 5427 / NCIMB 11756 / RHM5</strain>
    </source>
</reference>
<evidence type="ECO:0008006" key="4">
    <source>
        <dbReference type="Google" id="ProtNLM"/>
    </source>
</evidence>